<evidence type="ECO:0000313" key="5">
    <source>
        <dbReference type="EMBL" id="GAA1748035.1"/>
    </source>
</evidence>
<evidence type="ECO:0000259" key="3">
    <source>
        <dbReference type="Pfam" id="PF00501"/>
    </source>
</evidence>
<evidence type="ECO:0000256" key="1">
    <source>
        <dbReference type="ARBA" id="ARBA00006432"/>
    </source>
</evidence>
<gene>
    <name evidence="5" type="primary">fadD5</name>
    <name evidence="5" type="ORF">GCM10009710_30110</name>
</gene>
<comment type="similarity">
    <text evidence="1">Belongs to the ATP-dependent AMP-binding enzyme family.</text>
</comment>
<dbReference type="Gene3D" id="3.40.50.12780">
    <property type="entry name" value="N-terminal domain of ligase-like"/>
    <property type="match status" value="1"/>
</dbReference>
<organism evidence="5 6">
    <name type="scientific">Aeromicrobium alkaliterrae</name>
    <dbReference type="NCBI Taxonomy" id="302168"/>
    <lineage>
        <taxon>Bacteria</taxon>
        <taxon>Bacillati</taxon>
        <taxon>Actinomycetota</taxon>
        <taxon>Actinomycetes</taxon>
        <taxon>Propionibacteriales</taxon>
        <taxon>Nocardioidaceae</taxon>
        <taxon>Aeromicrobium</taxon>
    </lineage>
</organism>
<feature type="domain" description="AMP-binding enzyme C-terminal" evidence="4">
    <location>
        <begin position="434"/>
        <end position="509"/>
    </location>
</feature>
<dbReference type="InterPro" id="IPR000873">
    <property type="entry name" value="AMP-dep_synth/lig_dom"/>
</dbReference>
<evidence type="ECO:0000313" key="6">
    <source>
        <dbReference type="Proteomes" id="UP001501057"/>
    </source>
</evidence>
<dbReference type="PANTHER" id="PTHR43201:SF5">
    <property type="entry name" value="MEDIUM-CHAIN ACYL-COA LIGASE ACSF2, MITOCHONDRIAL"/>
    <property type="match status" value="1"/>
</dbReference>
<name>A0ABP4W6B4_9ACTN</name>
<proteinExistence type="inferred from homology"/>
<dbReference type="RefSeq" id="WP_344203074.1">
    <property type="nucleotide sequence ID" value="NZ_BAAAME010000005.1"/>
</dbReference>
<dbReference type="InterPro" id="IPR045851">
    <property type="entry name" value="AMP-bd_C_sf"/>
</dbReference>
<comment type="caution">
    <text evidence="5">The sequence shown here is derived from an EMBL/GenBank/DDBJ whole genome shotgun (WGS) entry which is preliminary data.</text>
</comment>
<reference evidence="6" key="1">
    <citation type="journal article" date="2019" name="Int. J. Syst. Evol. Microbiol.">
        <title>The Global Catalogue of Microorganisms (GCM) 10K type strain sequencing project: providing services to taxonomists for standard genome sequencing and annotation.</title>
        <authorList>
            <consortium name="The Broad Institute Genomics Platform"/>
            <consortium name="The Broad Institute Genome Sequencing Center for Infectious Disease"/>
            <person name="Wu L."/>
            <person name="Ma J."/>
        </authorList>
    </citation>
    <scope>NUCLEOTIDE SEQUENCE [LARGE SCALE GENOMIC DNA]</scope>
    <source>
        <strain evidence="6">JCM 13518</strain>
    </source>
</reference>
<dbReference type="PANTHER" id="PTHR43201">
    <property type="entry name" value="ACYL-COA SYNTHETASE"/>
    <property type="match status" value="1"/>
</dbReference>
<dbReference type="InterPro" id="IPR042099">
    <property type="entry name" value="ANL_N_sf"/>
</dbReference>
<feature type="domain" description="AMP-dependent synthetase/ligase" evidence="3">
    <location>
        <begin position="18"/>
        <end position="379"/>
    </location>
</feature>
<dbReference type="Proteomes" id="UP001501057">
    <property type="component" value="Unassembled WGS sequence"/>
</dbReference>
<dbReference type="Pfam" id="PF13193">
    <property type="entry name" value="AMP-binding_C"/>
    <property type="match status" value="1"/>
</dbReference>
<accession>A0ABP4W6B4</accession>
<evidence type="ECO:0000256" key="2">
    <source>
        <dbReference type="ARBA" id="ARBA00022598"/>
    </source>
</evidence>
<evidence type="ECO:0000259" key="4">
    <source>
        <dbReference type="Pfam" id="PF13193"/>
    </source>
</evidence>
<dbReference type="PROSITE" id="PS00455">
    <property type="entry name" value="AMP_BINDING"/>
    <property type="match status" value="1"/>
</dbReference>
<dbReference type="Pfam" id="PF00501">
    <property type="entry name" value="AMP-binding"/>
    <property type="match status" value="1"/>
</dbReference>
<keyword evidence="6" id="KW-1185">Reference proteome</keyword>
<dbReference type="GO" id="GO:0016874">
    <property type="term" value="F:ligase activity"/>
    <property type="evidence" value="ECO:0007669"/>
    <property type="project" value="UniProtKB-KW"/>
</dbReference>
<protein>
    <submittedName>
        <fullName evidence="5">Fatty-acid--CoA ligase FadD5</fullName>
    </submittedName>
</protein>
<sequence length="524" mass="55200">MTDPAALGPTWASVVTAAMARAGDRVAFRDPDGVRTHRESLTRVARLAHALAERGVGAGDRVALVVDVGADAVEAYLAVGLTGATAVQVNDRLHAAEIAEILDRVAPRAVVHTPAHAERLEPLLRGSGAVVVGLGGVGRLDLDAQQAVGSGSTELLQVAVPAGTPAIVGFTSGTTGRPKGVVHTHENLARIIRHMPAHDGLRWGSRCGFTGTLAFAAGIWGVVLPHLYVGGELSWMAGLPPEEWVDRMVRERTSFTYAPTPLMGAFAAEVRRRPEVLDHLDGVLHSGSLATREATADLVDAVGHRYVETYGMTETGAPVTATVPDDWREGAEADDPFSSAGRATSIARVLVLDERGAELAAGEVGEVVVESETLFAGYLDDPAQTADAVRLGPSGERRLHTGDLGSLDGAGHLYVRGRSKDMIVTGGMNVYPAEVERVLAQAEGVADVAVFAVADERWGETVAAAVVAAPGASVDLAALDGFVRERLAGYKKPTRVRVLPELPRNASLKVRKDVLRREFEETST</sequence>
<keyword evidence="2 5" id="KW-0436">Ligase</keyword>
<dbReference type="InterPro" id="IPR025110">
    <property type="entry name" value="AMP-bd_C"/>
</dbReference>
<dbReference type="Gene3D" id="3.30.300.30">
    <property type="match status" value="1"/>
</dbReference>
<dbReference type="InterPro" id="IPR020845">
    <property type="entry name" value="AMP-binding_CS"/>
</dbReference>
<dbReference type="SUPFAM" id="SSF56801">
    <property type="entry name" value="Acetyl-CoA synthetase-like"/>
    <property type="match status" value="1"/>
</dbReference>
<dbReference type="EMBL" id="BAAAME010000005">
    <property type="protein sequence ID" value="GAA1748035.1"/>
    <property type="molecule type" value="Genomic_DNA"/>
</dbReference>